<dbReference type="EMBL" id="CP035232">
    <property type="protein sequence ID" value="QAT67603.1"/>
    <property type="molecule type" value="Genomic_DNA"/>
</dbReference>
<gene>
    <name evidence="2" type="ORF">EQZ20_23775</name>
</gene>
<dbReference type="AlphaFoldDB" id="A0AAJ4D4G9"/>
<keyword evidence="1" id="KW-0472">Membrane</keyword>
<dbReference type="Proteomes" id="UP000288675">
    <property type="component" value="Chromosome"/>
</dbReference>
<name>A0AAJ4D4G9_9BACI</name>
<dbReference type="RefSeq" id="WP_128748378.1">
    <property type="nucleotide sequence ID" value="NZ_CP035232.1"/>
</dbReference>
<reference evidence="2 3" key="1">
    <citation type="submission" date="2019-01" db="EMBL/GenBank/DDBJ databases">
        <title>Genome sequence of Bacillus glycinifermentans SRCM103574.</title>
        <authorList>
            <person name="Kong H.-J."/>
            <person name="Jeong S.-Y."/>
            <person name="Jeong D.-Y."/>
        </authorList>
    </citation>
    <scope>NUCLEOTIDE SEQUENCE [LARGE SCALE GENOMIC DNA]</scope>
    <source>
        <strain evidence="2 3">SRCM103574</strain>
    </source>
</reference>
<evidence type="ECO:0000313" key="2">
    <source>
        <dbReference type="EMBL" id="QAT67603.1"/>
    </source>
</evidence>
<proteinExistence type="predicted"/>
<protein>
    <submittedName>
        <fullName evidence="2">Uncharacterized protein</fullName>
    </submittedName>
</protein>
<keyword evidence="1" id="KW-1133">Transmembrane helix</keyword>
<dbReference type="GeneID" id="82855697"/>
<accession>A0AAJ4D4G9</accession>
<evidence type="ECO:0000256" key="1">
    <source>
        <dbReference type="SAM" id="Phobius"/>
    </source>
</evidence>
<dbReference type="KEGG" id="bgy:BGLY_4609"/>
<keyword evidence="1" id="KW-0812">Transmembrane</keyword>
<feature type="transmembrane region" description="Helical" evidence="1">
    <location>
        <begin position="54"/>
        <end position="80"/>
    </location>
</feature>
<organism evidence="2 3">
    <name type="scientific">Bacillus glycinifermentans</name>
    <dbReference type="NCBI Taxonomy" id="1664069"/>
    <lineage>
        <taxon>Bacteria</taxon>
        <taxon>Bacillati</taxon>
        <taxon>Bacillota</taxon>
        <taxon>Bacilli</taxon>
        <taxon>Bacillales</taxon>
        <taxon>Bacillaceae</taxon>
        <taxon>Bacillus</taxon>
    </lineage>
</organism>
<evidence type="ECO:0000313" key="3">
    <source>
        <dbReference type="Proteomes" id="UP000288675"/>
    </source>
</evidence>
<feature type="transmembrane region" description="Helical" evidence="1">
    <location>
        <begin position="12"/>
        <end position="34"/>
    </location>
</feature>
<sequence length="88" mass="9710">MAKRILVSSGISVLIFIIVGIFSLILYAVLSFFFMQSFATGEPSQDEALGWGYLGFLFISIILAILTGIIGGVISFCICFKKFRKWSS</sequence>